<protein>
    <submittedName>
        <fullName evidence="2">Membrane protein</fullName>
    </submittedName>
</protein>
<keyword evidence="1" id="KW-0812">Transmembrane</keyword>
<evidence type="ECO:0000313" key="5">
    <source>
        <dbReference type="Proteomes" id="UP000294668"/>
    </source>
</evidence>
<evidence type="ECO:0000256" key="1">
    <source>
        <dbReference type="SAM" id="Phobius"/>
    </source>
</evidence>
<accession>A0A224VKZ3</accession>
<evidence type="ECO:0000313" key="3">
    <source>
        <dbReference type="EMBL" id="TDG95082.1"/>
    </source>
</evidence>
<keyword evidence="1" id="KW-1133">Transmembrane helix</keyword>
<keyword evidence="5" id="KW-1185">Reference proteome</keyword>
<dbReference type="OrthoDB" id="2414035at2"/>
<reference evidence="3" key="3">
    <citation type="submission" date="2019-02" db="EMBL/GenBank/DDBJ databases">
        <authorList>
            <person name="Buron G."/>
            <person name="Chaylann A."/>
            <person name="Dolejs I."/>
            <person name="Forster J."/>
            <person name="Miks M.H."/>
        </authorList>
    </citation>
    <scope>NUCLEOTIDE SEQUENCE</scope>
    <source>
        <strain evidence="3">DSM 10551</strain>
    </source>
</reference>
<feature type="transmembrane region" description="Helical" evidence="1">
    <location>
        <begin position="6"/>
        <end position="24"/>
    </location>
</feature>
<organism evidence="2 4">
    <name type="scientific">Lentilactobacillus parakefiri</name>
    <dbReference type="NCBI Taxonomy" id="152332"/>
    <lineage>
        <taxon>Bacteria</taxon>
        <taxon>Bacillati</taxon>
        <taxon>Bacillota</taxon>
        <taxon>Bacilli</taxon>
        <taxon>Lactobacillales</taxon>
        <taxon>Lactobacillaceae</taxon>
        <taxon>Lentilactobacillus</taxon>
    </lineage>
</organism>
<dbReference type="Proteomes" id="UP000214739">
    <property type="component" value="Unassembled WGS sequence"/>
</dbReference>
<keyword evidence="1" id="KW-0472">Membrane</keyword>
<dbReference type="EMBL" id="BDGB01000150">
    <property type="protein sequence ID" value="GAW73211.1"/>
    <property type="molecule type" value="Genomic_DNA"/>
</dbReference>
<dbReference type="Pfam" id="PF07907">
    <property type="entry name" value="YibE_F"/>
    <property type="match status" value="1"/>
</dbReference>
<dbReference type="Proteomes" id="UP000294668">
    <property type="component" value="Unassembled WGS sequence"/>
</dbReference>
<sequence length="131" mass="14446">MGSITLMWLILGAIIIAVNGVDGIKSFASLAINFAIILLMIRLISMGFSFILVVGVCTLVILWSTIYFGVSNLDVADIAFIGSLIVIAIVGCSFLEFFRWPRFKDLAKKTPLNWKTCHFMLALIIKAFLSP</sequence>
<feature type="transmembrane region" description="Helical" evidence="1">
    <location>
        <begin position="78"/>
        <end position="100"/>
    </location>
</feature>
<reference evidence="2 4" key="1">
    <citation type="journal article" date="2017" name="Biosci Microbiota Food Health">
        <title>Genomic characterization reconfirms the taxonomic status of Lactobacillus parakefiri.</title>
        <authorList>
            <person name="Tanizawa Y."/>
            <person name="Kobayashi H."/>
            <person name="Kaminuma E."/>
            <person name="Sakamoto M."/>
            <person name="Ohkuma M."/>
            <person name="Nakamura Y."/>
            <person name="Arita M."/>
            <person name="Tohno M."/>
        </authorList>
    </citation>
    <scope>NUCLEOTIDE SEQUENCE [LARGE SCALE GENOMIC DNA]</scope>
    <source>
        <strain evidence="2 4">JCM 8573</strain>
    </source>
</reference>
<name>A0A224VKZ3_9LACO</name>
<proteinExistence type="predicted"/>
<feature type="transmembrane region" description="Helical" evidence="1">
    <location>
        <begin position="36"/>
        <end position="66"/>
    </location>
</feature>
<dbReference type="AlphaFoldDB" id="A0A224VKZ3"/>
<evidence type="ECO:0000313" key="2">
    <source>
        <dbReference type="EMBL" id="GAW73211.1"/>
    </source>
</evidence>
<gene>
    <name evidence="3" type="ORF">C5L28_002602</name>
    <name evidence="2" type="ORF">LPKJCM_02353</name>
</gene>
<dbReference type="InterPro" id="IPR012507">
    <property type="entry name" value="YibE_F"/>
</dbReference>
<dbReference type="RefSeq" id="WP_057962810.1">
    <property type="nucleotide sequence ID" value="NZ_PUFL01000003.1"/>
</dbReference>
<reference evidence="3 5" key="2">
    <citation type="journal article" date="2019" name="Appl. Microbiol. Biotechnol.">
        <title>Uncovering carbohydrate metabolism through a genotype-phenotype association study of 56 lactic acid bacteria genomes.</title>
        <authorList>
            <person name="Buron-Moles G."/>
            <person name="Chailyan A."/>
            <person name="Dolejs I."/>
            <person name="Forster J."/>
            <person name="Miks M.H."/>
        </authorList>
    </citation>
    <scope>NUCLEOTIDE SEQUENCE [LARGE SCALE GENOMIC DNA]</scope>
    <source>
        <strain evidence="3 5">DSM 10551</strain>
    </source>
</reference>
<comment type="caution">
    <text evidence="2">The sequence shown here is derived from an EMBL/GenBank/DDBJ whole genome shotgun (WGS) entry which is preliminary data.</text>
</comment>
<evidence type="ECO:0000313" key="4">
    <source>
        <dbReference type="Proteomes" id="UP000214739"/>
    </source>
</evidence>
<dbReference type="EMBL" id="PUFL01000003">
    <property type="protein sequence ID" value="TDG95082.1"/>
    <property type="molecule type" value="Genomic_DNA"/>
</dbReference>